<reference evidence="2" key="1">
    <citation type="journal article" date="2022" name="Mol. Ecol. Resour.">
        <title>The genomes of chicory, endive, great burdock and yacon provide insights into Asteraceae palaeo-polyploidization history and plant inulin production.</title>
        <authorList>
            <person name="Fan W."/>
            <person name="Wang S."/>
            <person name="Wang H."/>
            <person name="Wang A."/>
            <person name="Jiang F."/>
            <person name="Liu H."/>
            <person name="Zhao H."/>
            <person name="Xu D."/>
            <person name="Zhang Y."/>
        </authorList>
    </citation>
    <scope>NUCLEOTIDE SEQUENCE [LARGE SCALE GENOMIC DNA]</scope>
    <source>
        <strain evidence="2">cv. Niubang</strain>
    </source>
</reference>
<evidence type="ECO:0000313" key="2">
    <source>
        <dbReference type="Proteomes" id="UP001055879"/>
    </source>
</evidence>
<dbReference type="EMBL" id="CM042049">
    <property type="protein sequence ID" value="KAI3746717.1"/>
    <property type="molecule type" value="Genomic_DNA"/>
</dbReference>
<gene>
    <name evidence="1" type="ORF">L6452_09156</name>
</gene>
<protein>
    <submittedName>
        <fullName evidence="1">Uncharacterized protein</fullName>
    </submittedName>
</protein>
<dbReference type="Proteomes" id="UP001055879">
    <property type="component" value="Linkage Group LG03"/>
</dbReference>
<sequence length="227" mass="24151">MLVPQDHEAPCDPANKQHHLYNRYSFLVYISPSPSMMKGLFRGLRCIFDADNEKEPEIQIGNPTDVKHVAHIGCDGPSTPAPSWMNEYQGGSDAQSGGTGSKGGSAGGPSPSRPAKAKQSRRQAANSSPEMESPNPNPKPRKNKINNGDSSASANETSSRTRRIKNSILGPESPSQETNARRTRKKKGSTGDGTARSSKTKNKDPTTTDGSGLDSGCSDGVCQKPVD</sequence>
<organism evidence="1 2">
    <name type="scientific">Arctium lappa</name>
    <name type="common">Greater burdock</name>
    <name type="synonym">Lappa major</name>
    <dbReference type="NCBI Taxonomy" id="4217"/>
    <lineage>
        <taxon>Eukaryota</taxon>
        <taxon>Viridiplantae</taxon>
        <taxon>Streptophyta</taxon>
        <taxon>Embryophyta</taxon>
        <taxon>Tracheophyta</taxon>
        <taxon>Spermatophyta</taxon>
        <taxon>Magnoliopsida</taxon>
        <taxon>eudicotyledons</taxon>
        <taxon>Gunneridae</taxon>
        <taxon>Pentapetalae</taxon>
        <taxon>asterids</taxon>
        <taxon>campanulids</taxon>
        <taxon>Asterales</taxon>
        <taxon>Asteraceae</taxon>
        <taxon>Carduoideae</taxon>
        <taxon>Cardueae</taxon>
        <taxon>Arctiinae</taxon>
        <taxon>Arctium</taxon>
    </lineage>
</organism>
<accession>A0ACB9DJK6</accession>
<keyword evidence="2" id="KW-1185">Reference proteome</keyword>
<reference evidence="1 2" key="2">
    <citation type="journal article" date="2022" name="Mol. Ecol. Resour.">
        <title>The genomes of chicory, endive, great burdock and yacon provide insights into Asteraceae paleo-polyploidization history and plant inulin production.</title>
        <authorList>
            <person name="Fan W."/>
            <person name="Wang S."/>
            <person name="Wang H."/>
            <person name="Wang A."/>
            <person name="Jiang F."/>
            <person name="Liu H."/>
            <person name="Zhao H."/>
            <person name="Xu D."/>
            <person name="Zhang Y."/>
        </authorList>
    </citation>
    <scope>NUCLEOTIDE SEQUENCE [LARGE SCALE GENOMIC DNA]</scope>
    <source>
        <strain evidence="2">cv. Niubang</strain>
    </source>
</reference>
<proteinExistence type="predicted"/>
<name>A0ACB9DJK6_ARCLA</name>
<comment type="caution">
    <text evidence="1">The sequence shown here is derived from an EMBL/GenBank/DDBJ whole genome shotgun (WGS) entry which is preliminary data.</text>
</comment>
<evidence type="ECO:0000313" key="1">
    <source>
        <dbReference type="EMBL" id="KAI3746717.1"/>
    </source>
</evidence>